<reference evidence="2 3" key="1">
    <citation type="submission" date="2009-07" db="EMBL/GenBank/DDBJ databases">
        <authorList>
            <person name="Madupu R."/>
            <person name="Sebastian Y."/>
            <person name="Durkin A.S."/>
            <person name="Torralba M."/>
            <person name="Methe B."/>
            <person name="Sutton G.G."/>
            <person name="Strausberg R.L."/>
            <person name="Nelson K.E."/>
        </authorList>
    </citation>
    <scope>NUCLEOTIDE SEQUENCE [LARGE SCALE GENOMIC DNA]</scope>
    <source>
        <strain evidence="2 3">RM3268</strain>
    </source>
</reference>
<sequence>MEQIYPYVQIVHLICAIIFLGYIFFDVVIFSRLKGALGADFERVKKAIGSRAIKIMPVCLFTLIITGGMMMSRWVGSANGGYFGTPLQKIFMLKVTLALIIAACVAINLSCRAMGKPAPEFLRENIHKIAFVFGFIIVLCAKLMFVV</sequence>
<dbReference type="Proteomes" id="UP000005709">
    <property type="component" value="Unassembled WGS sequence"/>
</dbReference>
<gene>
    <name evidence="2" type="ORF">CAMGR0001_0228</name>
</gene>
<protein>
    <recommendedName>
        <fullName evidence="4">Copper resistance protein D domain-containing protein</fullName>
    </recommendedName>
</protein>
<dbReference type="AlphaFoldDB" id="C8PKK6"/>
<feature type="transmembrane region" description="Helical" evidence="1">
    <location>
        <begin position="91"/>
        <end position="109"/>
    </location>
</feature>
<organism evidence="2 3">
    <name type="scientific">Campylobacter gracilis RM3268</name>
    <dbReference type="NCBI Taxonomy" id="553220"/>
    <lineage>
        <taxon>Bacteria</taxon>
        <taxon>Pseudomonadati</taxon>
        <taxon>Campylobacterota</taxon>
        <taxon>Epsilonproteobacteria</taxon>
        <taxon>Campylobacterales</taxon>
        <taxon>Campylobacteraceae</taxon>
        <taxon>Campylobacter</taxon>
    </lineage>
</organism>
<dbReference type="EMBL" id="ACYG01000030">
    <property type="protein sequence ID" value="EEV16615.1"/>
    <property type="molecule type" value="Genomic_DNA"/>
</dbReference>
<dbReference type="eggNOG" id="COG3399">
    <property type="taxonomic scope" value="Bacteria"/>
</dbReference>
<keyword evidence="3" id="KW-1185">Reference proteome</keyword>
<keyword evidence="1" id="KW-0472">Membrane</keyword>
<keyword evidence="1" id="KW-0812">Transmembrane</keyword>
<comment type="caution">
    <text evidence="2">The sequence shown here is derived from an EMBL/GenBank/DDBJ whole genome shotgun (WGS) entry which is preliminary data.</text>
</comment>
<evidence type="ECO:0000256" key="1">
    <source>
        <dbReference type="SAM" id="Phobius"/>
    </source>
</evidence>
<accession>C8PKK6</accession>
<dbReference type="OrthoDB" id="5955722at2"/>
<evidence type="ECO:0008006" key="4">
    <source>
        <dbReference type="Google" id="ProtNLM"/>
    </source>
</evidence>
<evidence type="ECO:0000313" key="3">
    <source>
        <dbReference type="Proteomes" id="UP000005709"/>
    </source>
</evidence>
<name>C8PKK6_9BACT</name>
<feature type="transmembrane region" description="Helical" evidence="1">
    <location>
        <begin position="129"/>
        <end position="146"/>
    </location>
</feature>
<feature type="transmembrane region" description="Helical" evidence="1">
    <location>
        <begin position="52"/>
        <end position="71"/>
    </location>
</feature>
<dbReference type="InterPro" id="IPR007418">
    <property type="entry name" value="DUF474"/>
</dbReference>
<feature type="transmembrane region" description="Helical" evidence="1">
    <location>
        <begin position="6"/>
        <end position="31"/>
    </location>
</feature>
<dbReference type="RefSeq" id="WP_005872849.1">
    <property type="nucleotide sequence ID" value="NZ_ACYG01000030.1"/>
</dbReference>
<keyword evidence="1" id="KW-1133">Transmembrane helix</keyword>
<dbReference type="PIRSF" id="PIRSF015875">
    <property type="entry name" value="UCP015875"/>
    <property type="match status" value="1"/>
</dbReference>
<proteinExistence type="predicted"/>
<evidence type="ECO:0000313" key="2">
    <source>
        <dbReference type="EMBL" id="EEV16615.1"/>
    </source>
</evidence>